<evidence type="ECO:0000256" key="1">
    <source>
        <dbReference type="SAM" id="SignalP"/>
    </source>
</evidence>
<dbReference type="AlphaFoldDB" id="A0A016W468"/>
<dbReference type="PANTHER" id="PTHR36939:SF8">
    <property type="entry name" value="PROTEIN SLEEPLESS"/>
    <property type="match status" value="1"/>
</dbReference>
<dbReference type="EMBL" id="JARK01001337">
    <property type="protein sequence ID" value="EYC33803.1"/>
    <property type="molecule type" value="Genomic_DNA"/>
</dbReference>
<comment type="caution">
    <text evidence="2">The sequence shown here is derived from an EMBL/GenBank/DDBJ whole genome shotgun (WGS) entry which is preliminary data.</text>
</comment>
<keyword evidence="3" id="KW-1185">Reference proteome</keyword>
<gene>
    <name evidence="2" type="primary">Acey_s0001.g10</name>
    <name evidence="2" type="ORF">Y032_0001g10</name>
</gene>
<name>A0A016W468_9BILA</name>
<dbReference type="PANTHER" id="PTHR36939">
    <property type="entry name" value="PROTEIN CBG03389"/>
    <property type="match status" value="1"/>
</dbReference>
<keyword evidence="1" id="KW-0732">Signal</keyword>
<evidence type="ECO:0000313" key="2">
    <source>
        <dbReference type="EMBL" id="EYC33803.1"/>
    </source>
</evidence>
<sequence length="154" mass="16845">MVIFLLTLLVVTIYPVVSLKCHSCSGADFLPSKVAEAMASMNLSTTAPTQGNCKGTSGSDVCTNGLFCIKKTVRYTIKYNSLSFNWDTYTKGCASVREDNAGVPTNTCYDISTTDKGGYTQTLRHCYCQKDLCNSSATLLLNAVYIIFVLHFMK</sequence>
<proteinExistence type="predicted"/>
<dbReference type="OrthoDB" id="5779887at2759"/>
<reference evidence="3" key="1">
    <citation type="journal article" date="2015" name="Nat. Genet.">
        <title>The genome and transcriptome of the zoonotic hookworm Ancylostoma ceylanicum identify infection-specific gene families.</title>
        <authorList>
            <person name="Schwarz E.M."/>
            <person name="Hu Y."/>
            <person name="Antoshechkin I."/>
            <person name="Miller M.M."/>
            <person name="Sternberg P.W."/>
            <person name="Aroian R.V."/>
        </authorList>
    </citation>
    <scope>NUCLEOTIDE SEQUENCE</scope>
    <source>
        <strain evidence="3">HY135</strain>
    </source>
</reference>
<feature type="signal peptide" evidence="1">
    <location>
        <begin position="1"/>
        <end position="18"/>
    </location>
</feature>
<accession>A0A016W468</accession>
<dbReference type="Proteomes" id="UP000024635">
    <property type="component" value="Unassembled WGS sequence"/>
</dbReference>
<protein>
    <submittedName>
        <fullName evidence="2">Uncharacterized protein</fullName>
    </submittedName>
</protein>
<evidence type="ECO:0000313" key="3">
    <source>
        <dbReference type="Proteomes" id="UP000024635"/>
    </source>
</evidence>
<organism evidence="2 3">
    <name type="scientific">Ancylostoma ceylanicum</name>
    <dbReference type="NCBI Taxonomy" id="53326"/>
    <lineage>
        <taxon>Eukaryota</taxon>
        <taxon>Metazoa</taxon>
        <taxon>Ecdysozoa</taxon>
        <taxon>Nematoda</taxon>
        <taxon>Chromadorea</taxon>
        <taxon>Rhabditida</taxon>
        <taxon>Rhabditina</taxon>
        <taxon>Rhabditomorpha</taxon>
        <taxon>Strongyloidea</taxon>
        <taxon>Ancylostomatidae</taxon>
        <taxon>Ancylostomatinae</taxon>
        <taxon>Ancylostoma</taxon>
    </lineage>
</organism>
<feature type="chain" id="PRO_5001490881" evidence="1">
    <location>
        <begin position="19"/>
        <end position="154"/>
    </location>
</feature>
<dbReference type="STRING" id="53326.A0A016W468"/>